<evidence type="ECO:0000313" key="3">
    <source>
        <dbReference type="Proteomes" id="UP001230156"/>
    </source>
</evidence>
<comment type="caution">
    <text evidence="2">The sequence shown here is derived from an EMBL/GenBank/DDBJ whole genome shotgun (WGS) entry which is preliminary data.</text>
</comment>
<dbReference type="Proteomes" id="UP001230156">
    <property type="component" value="Unassembled WGS sequence"/>
</dbReference>
<gene>
    <name evidence="2" type="ORF">Q8A70_28380</name>
</gene>
<name>A0ABU0YYB5_9PROT</name>
<dbReference type="EMBL" id="JAUYVI010000015">
    <property type="protein sequence ID" value="MDQ7251638.1"/>
    <property type="molecule type" value="Genomic_DNA"/>
</dbReference>
<feature type="region of interest" description="Disordered" evidence="1">
    <location>
        <begin position="36"/>
        <end position="61"/>
    </location>
</feature>
<evidence type="ECO:0000313" key="2">
    <source>
        <dbReference type="EMBL" id="MDQ7251638.1"/>
    </source>
</evidence>
<reference evidence="3" key="1">
    <citation type="submission" date="2023-08" db="EMBL/GenBank/DDBJ databases">
        <title>Rhodospirillaceae gen. nov., a novel taxon isolated from the Yangtze River Yuezi River estuary sludge.</title>
        <authorList>
            <person name="Ruan L."/>
        </authorList>
    </citation>
    <scope>NUCLEOTIDE SEQUENCE [LARGE SCALE GENOMIC DNA]</scope>
    <source>
        <strain evidence="3">R-7</strain>
    </source>
</reference>
<sequence>MTEQHYIVVRTDWDDGEAYWVLAPDEDTARRAVAANTDARDATDPTKYQCRPDNNKQPPAGMIYRRLHGPLAVEQ</sequence>
<organism evidence="2 3">
    <name type="scientific">Dongia sedimenti</name>
    <dbReference type="NCBI Taxonomy" id="3064282"/>
    <lineage>
        <taxon>Bacteria</taxon>
        <taxon>Pseudomonadati</taxon>
        <taxon>Pseudomonadota</taxon>
        <taxon>Alphaproteobacteria</taxon>
        <taxon>Rhodospirillales</taxon>
        <taxon>Dongiaceae</taxon>
        <taxon>Dongia</taxon>
    </lineage>
</organism>
<keyword evidence="3" id="KW-1185">Reference proteome</keyword>
<evidence type="ECO:0000256" key="1">
    <source>
        <dbReference type="SAM" id="MobiDB-lite"/>
    </source>
</evidence>
<protein>
    <recommendedName>
        <fullName evidence="4">DUF2188 domain-containing protein</fullName>
    </recommendedName>
</protein>
<proteinExistence type="predicted"/>
<evidence type="ECO:0008006" key="4">
    <source>
        <dbReference type="Google" id="ProtNLM"/>
    </source>
</evidence>
<accession>A0ABU0YYB5</accession>
<dbReference type="RefSeq" id="WP_379962193.1">
    <property type="nucleotide sequence ID" value="NZ_JAUYVI010000015.1"/>
</dbReference>